<organism evidence="3 4">
    <name type="scientific">Gigaspora rosea</name>
    <dbReference type="NCBI Taxonomy" id="44941"/>
    <lineage>
        <taxon>Eukaryota</taxon>
        <taxon>Fungi</taxon>
        <taxon>Fungi incertae sedis</taxon>
        <taxon>Mucoromycota</taxon>
        <taxon>Glomeromycotina</taxon>
        <taxon>Glomeromycetes</taxon>
        <taxon>Diversisporales</taxon>
        <taxon>Gigasporaceae</taxon>
        <taxon>Gigaspora</taxon>
    </lineage>
</organism>
<evidence type="ECO:0000256" key="2">
    <source>
        <dbReference type="SAM" id="Phobius"/>
    </source>
</evidence>
<dbReference type="AlphaFoldDB" id="A0A397VPX7"/>
<evidence type="ECO:0000313" key="4">
    <source>
        <dbReference type="Proteomes" id="UP000266673"/>
    </source>
</evidence>
<gene>
    <name evidence="3" type="ORF">C2G38_2291081</name>
</gene>
<feature type="transmembrane region" description="Helical" evidence="2">
    <location>
        <begin position="66"/>
        <end position="93"/>
    </location>
</feature>
<dbReference type="Proteomes" id="UP000266673">
    <property type="component" value="Unassembled WGS sequence"/>
</dbReference>
<dbReference type="EMBL" id="QKWP01000267">
    <property type="protein sequence ID" value="RIB23337.1"/>
    <property type="molecule type" value="Genomic_DNA"/>
</dbReference>
<accession>A0A397VPX7</accession>
<dbReference type="OrthoDB" id="10678524at2759"/>
<protein>
    <submittedName>
        <fullName evidence="3">Uncharacterized protein</fullName>
    </submittedName>
</protein>
<name>A0A397VPX7_9GLOM</name>
<feature type="transmembrane region" description="Helical" evidence="2">
    <location>
        <begin position="105"/>
        <end position="127"/>
    </location>
</feature>
<reference evidence="3 4" key="1">
    <citation type="submission" date="2018-06" db="EMBL/GenBank/DDBJ databases">
        <title>Comparative genomics reveals the genomic features of Rhizophagus irregularis, R. cerebriforme, R. diaphanum and Gigaspora rosea, and their symbiotic lifestyle signature.</title>
        <authorList>
            <person name="Morin E."/>
            <person name="San Clemente H."/>
            <person name="Chen E.C.H."/>
            <person name="De La Providencia I."/>
            <person name="Hainaut M."/>
            <person name="Kuo A."/>
            <person name="Kohler A."/>
            <person name="Murat C."/>
            <person name="Tang N."/>
            <person name="Roy S."/>
            <person name="Loubradou J."/>
            <person name="Henrissat B."/>
            <person name="Grigoriev I.V."/>
            <person name="Corradi N."/>
            <person name="Roux C."/>
            <person name="Martin F.M."/>
        </authorList>
    </citation>
    <scope>NUCLEOTIDE SEQUENCE [LARGE SCALE GENOMIC DNA]</scope>
    <source>
        <strain evidence="3 4">DAOM 194757</strain>
    </source>
</reference>
<keyword evidence="2" id="KW-0812">Transmembrane</keyword>
<evidence type="ECO:0000256" key="1">
    <source>
        <dbReference type="SAM" id="MobiDB-lite"/>
    </source>
</evidence>
<keyword evidence="2" id="KW-1133">Transmembrane helix</keyword>
<comment type="caution">
    <text evidence="3">The sequence shown here is derived from an EMBL/GenBank/DDBJ whole genome shotgun (WGS) entry which is preliminary data.</text>
</comment>
<keyword evidence="2" id="KW-0472">Membrane</keyword>
<feature type="compositionally biased region" description="Acidic residues" evidence="1">
    <location>
        <begin position="431"/>
        <end position="443"/>
    </location>
</feature>
<sequence>MIIRKQITNFSTGITNDLDNSYGFVILNDFWVFNLILITVSIIILATIMFLYVFSFKAHFNFDQKITEIVHVYTSFVIIAINFFFMIYFVFINTQDKPELFLPSVIIWGIQVGINLITVFALSIYLVRPYIVRAFGAAKANKFNIIKEPSKNFGNKIFKNKDSKTVNETADFSLKKLITINPDDKNVPVFNEKGSDKASIKDEKQRADEIDANEREEKAQKINDKVFEMIPKTSSSIIKDIFKDGNLYSDSDKISSEVQSKINQKKSDIKIKFGLESKETQLTTKINLSNEIKSSDIRYAEIHIEIATILLRKLFDILLETFRNQLQKKISDTILEEIPFYIKMKKEKNRTKKLDKCAEDIKNFSIKMSEIKEKTPEISEKLKKDLHEFSEKLKDLPENSVKVVFDELDKVNNGKGKVVFDSNKEEKAEDNSNEEEKADDDSNEKEKVDDDSSTIVKKVEEISIDISK</sequence>
<feature type="transmembrane region" description="Helical" evidence="2">
    <location>
        <begin position="30"/>
        <end position="54"/>
    </location>
</feature>
<keyword evidence="4" id="KW-1185">Reference proteome</keyword>
<proteinExistence type="predicted"/>
<evidence type="ECO:0000313" key="3">
    <source>
        <dbReference type="EMBL" id="RIB23337.1"/>
    </source>
</evidence>
<feature type="region of interest" description="Disordered" evidence="1">
    <location>
        <begin position="419"/>
        <end position="453"/>
    </location>
</feature>